<dbReference type="AlphaFoldDB" id="A0A9Q3HG27"/>
<gene>
    <name evidence="2" type="ORF">O181_040994</name>
</gene>
<evidence type="ECO:0000313" key="3">
    <source>
        <dbReference type="Proteomes" id="UP000765509"/>
    </source>
</evidence>
<organism evidence="2 3">
    <name type="scientific">Austropuccinia psidii MF-1</name>
    <dbReference type="NCBI Taxonomy" id="1389203"/>
    <lineage>
        <taxon>Eukaryota</taxon>
        <taxon>Fungi</taxon>
        <taxon>Dikarya</taxon>
        <taxon>Basidiomycota</taxon>
        <taxon>Pucciniomycotina</taxon>
        <taxon>Pucciniomycetes</taxon>
        <taxon>Pucciniales</taxon>
        <taxon>Sphaerophragmiaceae</taxon>
        <taxon>Austropuccinia</taxon>
    </lineage>
</organism>
<dbReference type="OrthoDB" id="5552562at2759"/>
<feature type="compositionally biased region" description="Low complexity" evidence="1">
    <location>
        <begin position="9"/>
        <end position="24"/>
    </location>
</feature>
<comment type="caution">
    <text evidence="2">The sequence shown here is derived from an EMBL/GenBank/DDBJ whole genome shotgun (WGS) entry which is preliminary data.</text>
</comment>
<sequence length="179" mass="20784">MQQMTQIIANIQASSSSQASRPSSFKTPSMKAPDLFDGTQPFKFRSFNQSFQLIFHNDKANFSELRKKVLYPFRFSLAGHFRKGLSSIVLDQLAFHPSSIYSLQDLMDVTLELATRYYERQKEKNHYCEKKTEASNSSSSHHQNSSSSSQKKKNFRVQKRDRPHSSLLNKDHRLMRSEK</sequence>
<dbReference type="Proteomes" id="UP000765509">
    <property type="component" value="Unassembled WGS sequence"/>
</dbReference>
<evidence type="ECO:0000313" key="2">
    <source>
        <dbReference type="EMBL" id="MBW0501279.1"/>
    </source>
</evidence>
<proteinExistence type="predicted"/>
<keyword evidence="3" id="KW-1185">Reference proteome</keyword>
<feature type="compositionally biased region" description="Basic and acidic residues" evidence="1">
    <location>
        <begin position="124"/>
        <end position="133"/>
    </location>
</feature>
<accession>A0A9Q3HG27</accession>
<dbReference type="EMBL" id="AVOT02016243">
    <property type="protein sequence ID" value="MBW0501279.1"/>
    <property type="molecule type" value="Genomic_DNA"/>
</dbReference>
<reference evidence="2" key="1">
    <citation type="submission" date="2021-03" db="EMBL/GenBank/DDBJ databases">
        <title>Draft genome sequence of rust myrtle Austropuccinia psidii MF-1, a brazilian biotype.</title>
        <authorList>
            <person name="Quecine M.C."/>
            <person name="Pachon D.M.R."/>
            <person name="Bonatelli M.L."/>
            <person name="Correr F.H."/>
            <person name="Franceschini L.M."/>
            <person name="Leite T.F."/>
            <person name="Margarido G.R.A."/>
            <person name="Almeida C.A."/>
            <person name="Ferrarezi J.A."/>
            <person name="Labate C.A."/>
        </authorList>
    </citation>
    <scope>NUCLEOTIDE SEQUENCE</scope>
    <source>
        <strain evidence="2">MF-1</strain>
    </source>
</reference>
<protein>
    <submittedName>
        <fullName evidence="2">Uncharacterized protein</fullName>
    </submittedName>
</protein>
<name>A0A9Q3HG27_9BASI</name>
<feature type="region of interest" description="Disordered" evidence="1">
    <location>
        <begin position="124"/>
        <end position="179"/>
    </location>
</feature>
<evidence type="ECO:0000256" key="1">
    <source>
        <dbReference type="SAM" id="MobiDB-lite"/>
    </source>
</evidence>
<feature type="region of interest" description="Disordered" evidence="1">
    <location>
        <begin position="9"/>
        <end position="30"/>
    </location>
</feature>
<feature type="compositionally biased region" description="Low complexity" evidence="1">
    <location>
        <begin position="135"/>
        <end position="149"/>
    </location>
</feature>
<feature type="compositionally biased region" description="Basic and acidic residues" evidence="1">
    <location>
        <begin position="158"/>
        <end position="179"/>
    </location>
</feature>